<keyword evidence="8" id="KW-0350">Heme biosynthesis</keyword>
<keyword evidence="3 13" id="KW-0812">Transmembrane</keyword>
<keyword evidence="4" id="KW-0479">Metal-binding</keyword>
<keyword evidence="7" id="KW-0408">Iron</keyword>
<dbReference type="InterPro" id="IPR023754">
    <property type="entry name" value="HemeA_Synthase_type2"/>
</dbReference>
<evidence type="ECO:0000256" key="3">
    <source>
        <dbReference type="ARBA" id="ARBA00022692"/>
    </source>
</evidence>
<comment type="catalytic activity">
    <reaction evidence="11">
        <text>Fe(II)-heme o + 2 A + H2O = Fe(II)-heme a + 2 AH2</text>
        <dbReference type="Rhea" id="RHEA:63388"/>
        <dbReference type="ChEBI" id="CHEBI:13193"/>
        <dbReference type="ChEBI" id="CHEBI:15377"/>
        <dbReference type="ChEBI" id="CHEBI:17499"/>
        <dbReference type="ChEBI" id="CHEBI:60530"/>
        <dbReference type="ChEBI" id="CHEBI:61715"/>
        <dbReference type="EC" id="1.17.99.9"/>
    </reaction>
    <physiologicalReaction direction="left-to-right" evidence="11">
        <dbReference type="Rhea" id="RHEA:63389"/>
    </physiologicalReaction>
</comment>
<dbReference type="InterPro" id="IPR003780">
    <property type="entry name" value="COX15/CtaA_fam"/>
</dbReference>
<accession>A0A371DA71</accession>
<feature type="compositionally biased region" description="Low complexity" evidence="12">
    <location>
        <begin position="46"/>
        <end position="69"/>
    </location>
</feature>
<dbReference type="GO" id="GO:0016653">
    <property type="term" value="F:oxidoreductase activity, acting on NAD(P)H, heme protein as acceptor"/>
    <property type="evidence" value="ECO:0007669"/>
    <property type="project" value="TreeGrafter"/>
</dbReference>
<evidence type="ECO:0000256" key="4">
    <source>
        <dbReference type="ARBA" id="ARBA00022723"/>
    </source>
</evidence>
<dbReference type="OrthoDB" id="1726137at2759"/>
<feature type="transmembrane region" description="Helical" evidence="13">
    <location>
        <begin position="257"/>
        <end position="275"/>
    </location>
</feature>
<evidence type="ECO:0000256" key="7">
    <source>
        <dbReference type="ARBA" id="ARBA00023004"/>
    </source>
</evidence>
<feature type="transmembrane region" description="Helical" evidence="13">
    <location>
        <begin position="171"/>
        <end position="191"/>
    </location>
</feature>
<protein>
    <recommendedName>
        <fullName evidence="16">COX15-CtaA-domain-containing protein</fullName>
    </recommendedName>
</protein>
<feature type="region of interest" description="Disordered" evidence="12">
    <location>
        <begin position="45"/>
        <end position="82"/>
    </location>
</feature>
<comment type="subcellular location">
    <subcellularLocation>
        <location evidence="2">Membrane</location>
        <topology evidence="2">Multi-pass membrane protein</topology>
    </subcellularLocation>
</comment>
<proteinExistence type="predicted"/>
<name>A0A371DA71_9APHY</name>
<dbReference type="PANTHER" id="PTHR23289">
    <property type="entry name" value="CYTOCHROME C OXIDASE ASSEMBLY PROTEIN COX15"/>
    <property type="match status" value="1"/>
</dbReference>
<dbReference type="STRING" id="139420.A0A371DA71"/>
<evidence type="ECO:0000256" key="6">
    <source>
        <dbReference type="ARBA" id="ARBA00023002"/>
    </source>
</evidence>
<evidence type="ECO:0000313" key="15">
    <source>
        <dbReference type="Proteomes" id="UP000256964"/>
    </source>
</evidence>
<keyword evidence="15" id="KW-1185">Reference proteome</keyword>
<dbReference type="GO" id="GO:0120547">
    <property type="term" value="F:heme A synthase activity"/>
    <property type="evidence" value="ECO:0007669"/>
    <property type="project" value="UniProtKB-EC"/>
</dbReference>
<evidence type="ECO:0000256" key="8">
    <source>
        <dbReference type="ARBA" id="ARBA00023133"/>
    </source>
</evidence>
<evidence type="ECO:0000313" key="14">
    <source>
        <dbReference type="EMBL" id="RDX49426.1"/>
    </source>
</evidence>
<evidence type="ECO:0000256" key="9">
    <source>
        <dbReference type="ARBA" id="ARBA00023136"/>
    </source>
</evidence>
<reference evidence="14 15" key="1">
    <citation type="journal article" date="2018" name="Biotechnol. Biofuels">
        <title>Integrative visual omics of the white-rot fungus Polyporus brumalis exposes the biotechnological potential of its oxidative enzymes for delignifying raw plant biomass.</title>
        <authorList>
            <person name="Miyauchi S."/>
            <person name="Rancon A."/>
            <person name="Drula E."/>
            <person name="Hage H."/>
            <person name="Chaduli D."/>
            <person name="Favel A."/>
            <person name="Grisel S."/>
            <person name="Henrissat B."/>
            <person name="Herpoel-Gimbert I."/>
            <person name="Ruiz-Duenas F.J."/>
            <person name="Chevret D."/>
            <person name="Hainaut M."/>
            <person name="Lin J."/>
            <person name="Wang M."/>
            <person name="Pangilinan J."/>
            <person name="Lipzen A."/>
            <person name="Lesage-Meessen L."/>
            <person name="Navarro D."/>
            <person name="Riley R."/>
            <person name="Grigoriev I.V."/>
            <person name="Zhou S."/>
            <person name="Raouche S."/>
            <person name="Rosso M.N."/>
        </authorList>
    </citation>
    <scope>NUCLEOTIDE SEQUENCE [LARGE SCALE GENOMIC DNA]</scope>
    <source>
        <strain evidence="14 15">BRFM 1820</strain>
    </source>
</reference>
<dbReference type="Proteomes" id="UP000256964">
    <property type="component" value="Unassembled WGS sequence"/>
</dbReference>
<evidence type="ECO:0000256" key="11">
    <source>
        <dbReference type="ARBA" id="ARBA00048044"/>
    </source>
</evidence>
<gene>
    <name evidence="14" type="ORF">OH76DRAFT_1483088</name>
</gene>
<evidence type="ECO:0000256" key="12">
    <source>
        <dbReference type="SAM" id="MobiDB-lite"/>
    </source>
</evidence>
<evidence type="ECO:0000256" key="2">
    <source>
        <dbReference type="ARBA" id="ARBA00004141"/>
    </source>
</evidence>
<evidence type="ECO:0000256" key="1">
    <source>
        <dbReference type="ARBA" id="ARBA00001970"/>
    </source>
</evidence>
<dbReference type="Pfam" id="PF02628">
    <property type="entry name" value="COX15-CtaA"/>
    <property type="match status" value="1"/>
</dbReference>
<keyword evidence="9 13" id="KW-0472">Membrane</keyword>
<feature type="transmembrane region" description="Helical" evidence="13">
    <location>
        <begin position="318"/>
        <end position="337"/>
    </location>
</feature>
<feature type="transmembrane region" description="Helical" evidence="13">
    <location>
        <begin position="357"/>
        <end position="381"/>
    </location>
</feature>
<keyword evidence="5 13" id="KW-1133">Transmembrane helix</keyword>
<comment type="pathway">
    <text evidence="10">Porphyrin-containing compound metabolism; heme A biosynthesis; heme A from heme O: step 1/1.</text>
</comment>
<evidence type="ECO:0000256" key="13">
    <source>
        <dbReference type="SAM" id="Phobius"/>
    </source>
</evidence>
<dbReference type="GO" id="GO:0005743">
    <property type="term" value="C:mitochondrial inner membrane"/>
    <property type="evidence" value="ECO:0007669"/>
    <property type="project" value="TreeGrafter"/>
</dbReference>
<dbReference type="EMBL" id="KZ857405">
    <property type="protein sequence ID" value="RDX49426.1"/>
    <property type="molecule type" value="Genomic_DNA"/>
</dbReference>
<keyword evidence="6" id="KW-0560">Oxidoreductase</keyword>
<dbReference type="GO" id="GO:0006784">
    <property type="term" value="P:heme A biosynthetic process"/>
    <property type="evidence" value="ECO:0007669"/>
    <property type="project" value="InterPro"/>
</dbReference>
<dbReference type="PANTHER" id="PTHR23289:SF2">
    <property type="entry name" value="CYTOCHROME C OXIDASE ASSEMBLY PROTEIN COX15 HOMOLOG"/>
    <property type="match status" value="1"/>
</dbReference>
<evidence type="ECO:0000256" key="10">
    <source>
        <dbReference type="ARBA" id="ARBA00044501"/>
    </source>
</evidence>
<feature type="region of interest" description="Disordered" evidence="12">
    <location>
        <begin position="1"/>
        <end position="21"/>
    </location>
</feature>
<dbReference type="AlphaFoldDB" id="A0A371DA71"/>
<evidence type="ECO:0008006" key="16">
    <source>
        <dbReference type="Google" id="ProtNLM"/>
    </source>
</evidence>
<sequence>MGDLDAAGTRPTCDATESTADAHRADEIQAKFADRGCRHSPRLSQVAASSTHTSVLTALSSTSTTAPSTRRGQGCSPDCAPEASLSSAARTSRVKACVSPLPPPANPQALLIPFTVPRVGIVLKKPALWIPSRNLAFRAAAPRRAFDPRFFSSNAAEVPANELPVLSPPSVGGWLLGSAVLVFAVIVVGGVTRLTESGLSITEWKPISGILPPLTQAQWNEEFEKYKATPEFELCAESLHVLHEFKEILYMEWGHRVLGRISGIGFVVPLAYFALRKRLTATLPKNLGALGWYMVKSGLADSLMETPGAVPRVSQYRLAAHLGTAFVLYAGMFGTGLSCNEILSNPNVKRFARNSKLLTGLVFLTALSGAFVGGLDAGLLYNEFPLMGGRLAAPSDELFDPAYAKSPDRSDRLVA</sequence>
<organism evidence="14 15">
    <name type="scientific">Lentinus brumalis</name>
    <dbReference type="NCBI Taxonomy" id="2498619"/>
    <lineage>
        <taxon>Eukaryota</taxon>
        <taxon>Fungi</taxon>
        <taxon>Dikarya</taxon>
        <taxon>Basidiomycota</taxon>
        <taxon>Agaricomycotina</taxon>
        <taxon>Agaricomycetes</taxon>
        <taxon>Polyporales</taxon>
        <taxon>Polyporaceae</taxon>
        <taxon>Lentinus</taxon>
    </lineage>
</organism>
<comment type="cofactor">
    <cofactor evidence="1">
        <name>heme b</name>
        <dbReference type="ChEBI" id="CHEBI:60344"/>
    </cofactor>
</comment>
<evidence type="ECO:0000256" key="5">
    <source>
        <dbReference type="ARBA" id="ARBA00022989"/>
    </source>
</evidence>
<dbReference type="GO" id="GO:0046872">
    <property type="term" value="F:metal ion binding"/>
    <property type="evidence" value="ECO:0007669"/>
    <property type="project" value="UniProtKB-KW"/>
</dbReference>